<gene>
    <name evidence="1" type="ORF">AUP74_01357</name>
</gene>
<dbReference type="RefSeq" id="WP_069946909.1">
    <property type="nucleotide sequence ID" value="NZ_CP014143.1"/>
</dbReference>
<organism evidence="1 2">
    <name type="scientific">Microbulbifer aggregans</name>
    <dbReference type="NCBI Taxonomy" id="1769779"/>
    <lineage>
        <taxon>Bacteria</taxon>
        <taxon>Pseudomonadati</taxon>
        <taxon>Pseudomonadota</taxon>
        <taxon>Gammaproteobacteria</taxon>
        <taxon>Cellvibrionales</taxon>
        <taxon>Microbulbiferaceae</taxon>
        <taxon>Microbulbifer</taxon>
    </lineage>
</organism>
<accession>A0A1C9W6N8</accession>
<reference evidence="2" key="1">
    <citation type="submission" date="2016-01" db="EMBL/GenBank/DDBJ databases">
        <title>Complete genome sequence of Microbulbifer sp. CCB-MM1, a halophile isolated from Matang Mangrove Forest, Perak.</title>
        <authorList>
            <person name="Moh T.H."/>
            <person name="Dinesh B."/>
            <person name="Lau N.-S."/>
            <person name="Go F."/>
            <person name="Alexander Chong S.-C."/>
        </authorList>
    </citation>
    <scope>NUCLEOTIDE SEQUENCE [LARGE SCALE GENOMIC DNA]</scope>
    <source>
        <strain evidence="2">CCB-MM1</strain>
    </source>
</reference>
<dbReference type="GO" id="GO:0042834">
    <property type="term" value="F:peptidoglycan binding"/>
    <property type="evidence" value="ECO:0007669"/>
    <property type="project" value="InterPro"/>
</dbReference>
<proteinExistence type="predicted"/>
<keyword evidence="2" id="KW-1185">Reference proteome</keyword>
<dbReference type="EMBL" id="CP014143">
    <property type="protein sequence ID" value="AOS96811.1"/>
    <property type="molecule type" value="Genomic_DNA"/>
</dbReference>
<dbReference type="KEGG" id="micc:AUP74_01357"/>
<evidence type="ECO:0000313" key="1">
    <source>
        <dbReference type="EMBL" id="AOS96811.1"/>
    </source>
</evidence>
<dbReference type="OrthoDB" id="6193567at2"/>
<evidence type="ECO:0000313" key="2">
    <source>
        <dbReference type="Proteomes" id="UP000095672"/>
    </source>
</evidence>
<dbReference type="InterPro" id="IPR036680">
    <property type="entry name" value="SPOR-like_sf"/>
</dbReference>
<dbReference type="SUPFAM" id="SSF110997">
    <property type="entry name" value="Sporulation related repeat"/>
    <property type="match status" value="1"/>
</dbReference>
<name>A0A1C9W6N8_9GAMM</name>
<dbReference type="STRING" id="1769779.AUP74_01357"/>
<protein>
    <submittedName>
        <fullName evidence="1">Sporulation related domain protein</fullName>
    </submittedName>
</protein>
<dbReference type="Proteomes" id="UP000095672">
    <property type="component" value="Chromosome"/>
</dbReference>
<dbReference type="PATRIC" id="fig|1769779.3.peg.1370"/>
<dbReference type="AlphaFoldDB" id="A0A1C9W6N8"/>
<sequence>MRWIVLALLIANLAGFAWFRFFAEPAVETQSVGPAVEPEGARIDLVQEVPPGALAAQEPKSAPVRQSVGKRAVREQSLCTIIGPVAEAYQGEDIVERLAALQVSAELREIEMEGQMRYWVYLAPLGTRREAFRRLRELQAEGVDSYVIPKGSLTNGISFGIFSEPDRAEALATELQERGYPAQTREEPRTYLERWVVLATGGEGQLADAFWEQLQLDYPDMDRKQNLCQELESD</sequence>